<name>A0A8D0B8T0_SALMN</name>
<feature type="domain" description="KRAB" evidence="1">
    <location>
        <begin position="16"/>
        <end position="90"/>
    </location>
</feature>
<evidence type="ECO:0000259" key="1">
    <source>
        <dbReference type="PROSITE" id="PS50805"/>
    </source>
</evidence>
<sequence>IAAASSLRFSSFQGPVTFHDVAISFTPTEWASLNPHQRKLFREVMLENYANVTFLGRESFFFLLANSLLNIIKGRLRCMFCFFPILTHCS</sequence>
<dbReference type="CDD" id="cd07765">
    <property type="entry name" value="KRAB_A-box"/>
    <property type="match status" value="1"/>
</dbReference>
<dbReference type="SUPFAM" id="SSF109640">
    <property type="entry name" value="KRAB domain (Kruppel-associated box)"/>
    <property type="match status" value="1"/>
</dbReference>
<dbReference type="InterPro" id="IPR036051">
    <property type="entry name" value="KRAB_dom_sf"/>
</dbReference>
<protein>
    <recommendedName>
        <fullName evidence="1">KRAB domain-containing protein</fullName>
    </recommendedName>
</protein>
<dbReference type="PANTHER" id="PTHR23232">
    <property type="entry name" value="KRAB DOMAIN C2H2 ZINC FINGER"/>
    <property type="match status" value="1"/>
</dbReference>
<accession>A0A8D0B8T0</accession>
<dbReference type="InterPro" id="IPR050169">
    <property type="entry name" value="Krueppel_C2H2_ZnF"/>
</dbReference>
<keyword evidence="3" id="KW-1185">Reference proteome</keyword>
<dbReference type="InterPro" id="IPR001909">
    <property type="entry name" value="KRAB"/>
</dbReference>
<dbReference type="AlphaFoldDB" id="A0A8D0B8T0"/>
<dbReference type="GeneTree" id="ENSGT00960000189363"/>
<reference evidence="2" key="2">
    <citation type="submission" date="2025-09" db="UniProtKB">
        <authorList>
            <consortium name="Ensembl"/>
        </authorList>
    </citation>
    <scope>IDENTIFICATION</scope>
</reference>
<dbReference type="SMART" id="SM00349">
    <property type="entry name" value="KRAB"/>
    <property type="match status" value="1"/>
</dbReference>
<organism evidence="2 3">
    <name type="scientific">Salvator merianae</name>
    <name type="common">Argentine black and white tegu</name>
    <name type="synonym">Tupinambis merianae</name>
    <dbReference type="NCBI Taxonomy" id="96440"/>
    <lineage>
        <taxon>Eukaryota</taxon>
        <taxon>Metazoa</taxon>
        <taxon>Chordata</taxon>
        <taxon>Craniata</taxon>
        <taxon>Vertebrata</taxon>
        <taxon>Euteleostomi</taxon>
        <taxon>Lepidosauria</taxon>
        <taxon>Squamata</taxon>
        <taxon>Bifurcata</taxon>
        <taxon>Unidentata</taxon>
        <taxon>Episquamata</taxon>
        <taxon>Laterata</taxon>
        <taxon>Teiioidea</taxon>
        <taxon>Teiidae</taxon>
        <taxon>Salvator</taxon>
    </lineage>
</organism>
<dbReference type="Pfam" id="PF01352">
    <property type="entry name" value="KRAB"/>
    <property type="match status" value="1"/>
</dbReference>
<proteinExistence type="predicted"/>
<dbReference type="Gene3D" id="6.10.140.140">
    <property type="match status" value="1"/>
</dbReference>
<dbReference type="Proteomes" id="UP000694421">
    <property type="component" value="Unplaced"/>
</dbReference>
<evidence type="ECO:0000313" key="2">
    <source>
        <dbReference type="Ensembl" id="ENSSMRP00000004565.1"/>
    </source>
</evidence>
<evidence type="ECO:0000313" key="3">
    <source>
        <dbReference type="Proteomes" id="UP000694421"/>
    </source>
</evidence>
<dbReference type="PROSITE" id="PS50805">
    <property type="entry name" value="KRAB"/>
    <property type="match status" value="1"/>
</dbReference>
<dbReference type="GO" id="GO:0006355">
    <property type="term" value="P:regulation of DNA-templated transcription"/>
    <property type="evidence" value="ECO:0007669"/>
    <property type="project" value="InterPro"/>
</dbReference>
<reference evidence="2" key="1">
    <citation type="submission" date="2025-08" db="UniProtKB">
        <authorList>
            <consortium name="Ensembl"/>
        </authorList>
    </citation>
    <scope>IDENTIFICATION</scope>
</reference>
<dbReference type="Ensembl" id="ENSSMRT00000005384.1">
    <property type="protein sequence ID" value="ENSSMRP00000004565.1"/>
    <property type="gene ID" value="ENSSMRG00000003759.1"/>
</dbReference>
<dbReference type="PANTHER" id="PTHR23232:SF142">
    <property type="entry name" value="GASTRULA ZINC FINGER PROTEIN XLCGF57.1-LIKE-RELATED"/>
    <property type="match status" value="1"/>
</dbReference>